<protein>
    <submittedName>
        <fullName evidence="1">Uncharacterized protein</fullName>
    </submittedName>
</protein>
<dbReference type="EMBL" id="UOFI01000203">
    <property type="protein sequence ID" value="VAW70646.1"/>
    <property type="molecule type" value="Genomic_DNA"/>
</dbReference>
<organism evidence="1">
    <name type="scientific">hydrothermal vent metagenome</name>
    <dbReference type="NCBI Taxonomy" id="652676"/>
    <lineage>
        <taxon>unclassified sequences</taxon>
        <taxon>metagenomes</taxon>
        <taxon>ecological metagenomes</taxon>
    </lineage>
</organism>
<dbReference type="GO" id="GO:0008289">
    <property type="term" value="F:lipid binding"/>
    <property type="evidence" value="ECO:0007669"/>
    <property type="project" value="InterPro"/>
</dbReference>
<dbReference type="InterPro" id="IPR017943">
    <property type="entry name" value="Bactericidal_perm-incr_a/b_dom"/>
</dbReference>
<proteinExistence type="predicted"/>
<accession>A0A3B0YQB0</accession>
<gene>
    <name evidence="1" type="ORF">MNBD_GAMMA09-3626</name>
</gene>
<evidence type="ECO:0000313" key="1">
    <source>
        <dbReference type="EMBL" id="VAW70646.1"/>
    </source>
</evidence>
<reference evidence="1" key="1">
    <citation type="submission" date="2018-06" db="EMBL/GenBank/DDBJ databases">
        <authorList>
            <person name="Zhirakovskaya E."/>
        </authorList>
    </citation>
    <scope>NUCLEOTIDE SEQUENCE</scope>
</reference>
<dbReference type="InterPro" id="IPR038602">
    <property type="entry name" value="Mite_allergen_7_sf"/>
</dbReference>
<sequence length="226" mass="23632">MDPIISLLNEIIKKNLPAINSKIQEGIRQRHLDPMHHVASGDEGLGHINLGICTAFAKAGYHVKDLTGLSSLSISSLVIVNGGTNPDNPEEVCGKVQFEAKLGSSINASVGGKVTAGCGFIHPSIGISGKVSASDVVTTAKGSFNADINGAKICLSQINLSQLSVNYGNTSVSIDGLGIFNTFLKPLEDFILNIFKGQIRSAIASALTPVINTEVEKLLPLCGDLP</sequence>
<dbReference type="SUPFAM" id="SSF55394">
    <property type="entry name" value="Bactericidal permeability-increasing protein, BPI"/>
    <property type="match status" value="1"/>
</dbReference>
<name>A0A3B0YQB0_9ZZZZ</name>
<dbReference type="AlphaFoldDB" id="A0A3B0YQB0"/>
<dbReference type="Gene3D" id="3.15.10.50">
    <property type="match status" value="1"/>
</dbReference>